<keyword evidence="4" id="KW-0067">ATP-binding</keyword>
<dbReference type="PANTHER" id="PTHR11042">
    <property type="entry name" value="EUKARYOTIC TRANSLATION INITIATION FACTOR 2-ALPHA KINASE EIF2-ALPHA KINASE -RELATED"/>
    <property type="match status" value="1"/>
</dbReference>
<evidence type="ECO:0000256" key="5">
    <source>
        <dbReference type="ARBA" id="ARBA00037982"/>
    </source>
</evidence>
<dbReference type="KEGG" id="shg:Sph21_4943"/>
<keyword evidence="3 7" id="KW-0418">Kinase</keyword>
<dbReference type="eggNOG" id="COG0515">
    <property type="taxonomic scope" value="Bacteria"/>
</dbReference>
<dbReference type="Pfam" id="PF00069">
    <property type="entry name" value="Pkinase"/>
    <property type="match status" value="1"/>
</dbReference>
<name>F4C9R3_SPHS2</name>
<evidence type="ECO:0000256" key="2">
    <source>
        <dbReference type="ARBA" id="ARBA00022741"/>
    </source>
</evidence>
<dbReference type="GO" id="GO:0005524">
    <property type="term" value="F:ATP binding"/>
    <property type="evidence" value="ECO:0007669"/>
    <property type="project" value="UniProtKB-KW"/>
</dbReference>
<dbReference type="Gene3D" id="1.10.510.10">
    <property type="entry name" value="Transferase(Phosphotransferase) domain 1"/>
    <property type="match status" value="1"/>
</dbReference>
<dbReference type="HOGENOM" id="CLU_455540_0_0_10"/>
<dbReference type="InterPro" id="IPR050339">
    <property type="entry name" value="CC_SR_Kinase"/>
</dbReference>
<dbReference type="EMBL" id="CP002584">
    <property type="protein sequence ID" value="ADZ81448.1"/>
    <property type="molecule type" value="Genomic_DNA"/>
</dbReference>
<keyword evidence="7" id="KW-0723">Serine/threonine-protein kinase</keyword>
<dbReference type="InterPro" id="IPR000719">
    <property type="entry name" value="Prot_kinase_dom"/>
</dbReference>
<dbReference type="PANTHER" id="PTHR11042:SF190">
    <property type="entry name" value="MITOSIS INHIBITOR PROTEIN KINASE MIK1"/>
    <property type="match status" value="1"/>
</dbReference>
<protein>
    <submittedName>
        <fullName evidence="7">Serine/threonine protein kinase</fullName>
    </submittedName>
</protein>
<dbReference type="SUPFAM" id="SSF56112">
    <property type="entry name" value="Protein kinase-like (PK-like)"/>
    <property type="match status" value="1"/>
</dbReference>
<dbReference type="PROSITE" id="PS00108">
    <property type="entry name" value="PROTEIN_KINASE_ST"/>
    <property type="match status" value="1"/>
</dbReference>
<dbReference type="AlphaFoldDB" id="F4C9R3"/>
<evidence type="ECO:0000313" key="7">
    <source>
        <dbReference type="EMBL" id="ADZ81448.1"/>
    </source>
</evidence>
<dbReference type="STRING" id="743722.Sph21_4943"/>
<evidence type="ECO:0000256" key="3">
    <source>
        <dbReference type="ARBA" id="ARBA00022777"/>
    </source>
</evidence>
<reference evidence="7" key="1">
    <citation type="submission" date="2011-03" db="EMBL/GenBank/DDBJ databases">
        <title>Complete sequence of Sphingobacterium sp. 21.</title>
        <authorList>
            <consortium name="US DOE Joint Genome Institute"/>
            <person name="Lucas S."/>
            <person name="Copeland A."/>
            <person name="Lapidus A."/>
            <person name="Cheng J.-F."/>
            <person name="Goodwin L."/>
            <person name="Pitluck S."/>
            <person name="Davenport K."/>
            <person name="Detter J.C."/>
            <person name="Han C."/>
            <person name="Tapia R."/>
            <person name="Land M."/>
            <person name="Hauser L."/>
            <person name="Kyrpides N."/>
            <person name="Ivanova N."/>
            <person name="Ovchinnikova G."/>
            <person name="Pagani I."/>
            <person name="Siebers A.K."/>
            <person name="Allgaier M."/>
            <person name="Thelen M.P."/>
            <person name="Hugenholtz P."/>
            <person name="Woyke T."/>
        </authorList>
    </citation>
    <scope>NUCLEOTIDE SEQUENCE</scope>
    <source>
        <strain evidence="7">21</strain>
    </source>
</reference>
<gene>
    <name evidence="7" type="ordered locus">Sph21_4943</name>
</gene>
<evidence type="ECO:0000256" key="1">
    <source>
        <dbReference type="ARBA" id="ARBA00022679"/>
    </source>
</evidence>
<proteinExistence type="inferred from homology"/>
<sequence>MYKKNDIVDLGDIDYTLKEQKGSGGSSVVWLVEASGQKYAIKFITSDSQSKKARFEREIAFCRNATHGNIIKLIADGQHRGTLCYVMPYYSKTLRDVISEEKNADKLIKYIFSICKAVKYIHRKGIKHRDIKPENILIDGAKLVLADFGIAHFKNFGLTKDSEWLANRNYMAPEQRIKNNANSIGQAADVYALGLIINECFTKQNPAGSNFELISSHYPLLSELDSLVDNMIRQKPEDRFSIDNVEAELKFIYAKLKQSLDKVHLNLSEEGYPRYIPKSVLNKIFKKASEDILFGKYLFAIKDVAEINKYNKNWHMRIGYSVDYLLFNLYVQERIFAICKSKFEYESNVYRKDSWRRTLDLRDNLEDKSLYEQMSILLAKYNLSNHGWSLLDLSGAILKYFSCCTNYHCKEILLAAIEVEKSAEYNLNSAPIIWIVSALRRSINENIDILLNGHNGLSGRFEFNFAEHILINWDRAQDFITNDDDDELFDSCYLENEKEIEKILTAFHKKWKVKIKRLDNNYYSVKFTTYRMYQKFRNYTLQLAQPYYIFEGDVLHILSNPNFVEGMVELKLGKIFDIPNTIAQIVGLKEIGA</sequence>
<dbReference type="PROSITE" id="PS50011">
    <property type="entry name" value="PROTEIN_KINASE_DOM"/>
    <property type="match status" value="1"/>
</dbReference>
<dbReference type="InterPro" id="IPR008271">
    <property type="entry name" value="Ser/Thr_kinase_AS"/>
</dbReference>
<evidence type="ECO:0000256" key="4">
    <source>
        <dbReference type="ARBA" id="ARBA00022840"/>
    </source>
</evidence>
<dbReference type="InterPro" id="IPR011009">
    <property type="entry name" value="Kinase-like_dom_sf"/>
</dbReference>
<feature type="domain" description="Protein kinase" evidence="6">
    <location>
        <begin position="15"/>
        <end position="252"/>
    </location>
</feature>
<keyword evidence="1" id="KW-0808">Transferase</keyword>
<dbReference type="PATRIC" id="fig|743722.3.peg.5243"/>
<dbReference type="GO" id="GO:0005737">
    <property type="term" value="C:cytoplasm"/>
    <property type="evidence" value="ECO:0007669"/>
    <property type="project" value="TreeGrafter"/>
</dbReference>
<dbReference type="OrthoDB" id="9813021at2"/>
<dbReference type="SMART" id="SM00220">
    <property type="entry name" value="S_TKc"/>
    <property type="match status" value="1"/>
</dbReference>
<comment type="similarity">
    <text evidence="5">Belongs to the protein kinase superfamily. Ser/Thr protein kinase family. GCN2 subfamily.</text>
</comment>
<evidence type="ECO:0000259" key="6">
    <source>
        <dbReference type="PROSITE" id="PS50011"/>
    </source>
</evidence>
<accession>F4C9R3</accession>
<keyword evidence="2" id="KW-0547">Nucleotide-binding</keyword>
<dbReference type="CDD" id="cd14014">
    <property type="entry name" value="STKc_PknB_like"/>
    <property type="match status" value="1"/>
</dbReference>
<organism evidence="7">
    <name type="scientific">Sphingobacterium sp. (strain 21)</name>
    <dbReference type="NCBI Taxonomy" id="743722"/>
    <lineage>
        <taxon>Bacteria</taxon>
        <taxon>Pseudomonadati</taxon>
        <taxon>Bacteroidota</taxon>
        <taxon>Sphingobacteriia</taxon>
        <taxon>Sphingobacteriales</taxon>
        <taxon>Sphingobacteriaceae</taxon>
        <taxon>Sphingobacterium</taxon>
    </lineage>
</organism>
<dbReference type="GO" id="GO:0004674">
    <property type="term" value="F:protein serine/threonine kinase activity"/>
    <property type="evidence" value="ECO:0007669"/>
    <property type="project" value="UniProtKB-KW"/>
</dbReference>